<organism evidence="1 2">
    <name type="scientific">Pyrobaculum islandicum (strain DSM 4184 / JCM 9189 / GEO3)</name>
    <dbReference type="NCBI Taxonomy" id="384616"/>
    <lineage>
        <taxon>Archaea</taxon>
        <taxon>Thermoproteota</taxon>
        <taxon>Thermoprotei</taxon>
        <taxon>Thermoproteales</taxon>
        <taxon>Thermoproteaceae</taxon>
        <taxon>Pyrobaculum</taxon>
    </lineage>
</organism>
<dbReference type="RefSeq" id="WP_011763216.1">
    <property type="nucleotide sequence ID" value="NC_008701.1"/>
</dbReference>
<keyword evidence="2" id="KW-1185">Reference proteome</keyword>
<dbReference type="EMBL" id="CP000504">
    <property type="protein sequence ID" value="ABL88641.1"/>
    <property type="molecule type" value="Genomic_DNA"/>
</dbReference>
<dbReference type="KEGG" id="pis:Pisl_1485"/>
<dbReference type="GeneID" id="4616878"/>
<proteinExistence type="predicted"/>
<evidence type="ECO:0000313" key="1">
    <source>
        <dbReference type="EMBL" id="ABL88641.1"/>
    </source>
</evidence>
<sequence>MGGHAAAVGGLGLVEKMVLYVVHRLGGASLEEINAAVAYAVLVDGGKLRPVEDRALLKSLVITSAGWIIRGVKKRLRLLSSLGLVALEGRYVRPRAAVEGLEADLAGVLDRLNGALEVLRAGGVGRLVEALDGATGTAIAKCALVGWSAARYVKALRVLDEIAKEYGDRFASVPTSHEFEKLRRRIKEPSIS</sequence>
<name>A1RUK9_PYRIL</name>
<evidence type="ECO:0000313" key="2">
    <source>
        <dbReference type="Proteomes" id="UP000002595"/>
    </source>
</evidence>
<reference evidence="1" key="1">
    <citation type="submission" date="2006-12" db="EMBL/GenBank/DDBJ databases">
        <title>Complete sequence of Pyrobaculum islandicum DSM 4184.</title>
        <authorList>
            <person name="Copeland A."/>
            <person name="Lucas S."/>
            <person name="Lapidus A."/>
            <person name="Barry K."/>
            <person name="Detter J.C."/>
            <person name="Glavina del Rio T."/>
            <person name="Dalin E."/>
            <person name="Tice H."/>
            <person name="Pitluck S."/>
            <person name="Meincke L."/>
            <person name="Brettin T."/>
            <person name="Bruce D."/>
            <person name="Han C."/>
            <person name="Tapia R."/>
            <person name="Gilna P."/>
            <person name="Schmutz J."/>
            <person name="Larimer F."/>
            <person name="Land M."/>
            <person name="Hauser L."/>
            <person name="Kyrpides N."/>
            <person name="Mikhailova N."/>
            <person name="Cozen A.E."/>
            <person name="Fitz-Gibbon S.T."/>
            <person name="House C.H."/>
            <person name="Saltikov C."/>
            <person name="Lowe T."/>
            <person name="Richardson P."/>
        </authorList>
    </citation>
    <scope>NUCLEOTIDE SEQUENCE [LARGE SCALE GENOMIC DNA]</scope>
    <source>
        <strain evidence="1">DSM 4184</strain>
    </source>
</reference>
<dbReference type="Proteomes" id="UP000002595">
    <property type="component" value="Chromosome"/>
</dbReference>
<dbReference type="OrthoDB" id="375127at2157"/>
<accession>A1RUK9</accession>
<dbReference type="HOGENOM" id="CLU_1412418_0_0_2"/>
<protein>
    <submittedName>
        <fullName evidence="1">Uncharacterized protein</fullName>
    </submittedName>
</protein>
<gene>
    <name evidence="1" type="ordered locus">Pisl_1485</name>
</gene>
<dbReference type="eggNOG" id="arCOG05483">
    <property type="taxonomic scope" value="Archaea"/>
</dbReference>
<dbReference type="AlphaFoldDB" id="A1RUK9"/>